<name>A0AAQ0WI70_ACIBA</name>
<dbReference type="EMBL" id="RXLU01000230">
    <property type="protein sequence ID" value="RTQ64084.1"/>
    <property type="molecule type" value="Genomic_DNA"/>
</dbReference>
<reference evidence="1 2" key="1">
    <citation type="submission" date="2018-12" db="EMBL/GenBank/DDBJ databases">
        <title>Draft Genome Sequences Human Pathogenic Acinetobacter baumannii Strains.</title>
        <authorList>
            <person name="Madhi M."/>
            <person name="Ronco T."/>
            <person name="Olsen R.H."/>
            <person name="Hassani A."/>
        </authorList>
    </citation>
    <scope>NUCLEOTIDE SEQUENCE [LARGE SCALE GENOMIC DNA]</scope>
    <source>
        <strain evidence="1 2">AB3</strain>
    </source>
</reference>
<accession>A0AAQ0WI70</accession>
<evidence type="ECO:0000313" key="1">
    <source>
        <dbReference type="EMBL" id="RTQ64084.1"/>
    </source>
</evidence>
<organism evidence="1 2">
    <name type="scientific">Acinetobacter baumannii</name>
    <dbReference type="NCBI Taxonomy" id="470"/>
    <lineage>
        <taxon>Bacteria</taxon>
        <taxon>Pseudomonadati</taxon>
        <taxon>Pseudomonadota</taxon>
        <taxon>Gammaproteobacteria</taxon>
        <taxon>Moraxellales</taxon>
        <taxon>Moraxellaceae</taxon>
        <taxon>Acinetobacter</taxon>
        <taxon>Acinetobacter calcoaceticus/baumannii complex</taxon>
    </lineage>
</organism>
<sequence>MSFKTKLHLWLGSTEINQQEYWYYFDDSEGLPKFCKEVGLDWLDQDFMGYHFDKEVDDLKFIIEETPEPEHHEKMLKDCLEKGINKANAMFYYWRDDPIKVSKDKKYNTLTYIGEYEWD</sequence>
<dbReference type="RefSeq" id="WP_025465364.1">
    <property type="nucleotide sequence ID" value="NZ_VHHK01000004.1"/>
</dbReference>
<dbReference type="AlphaFoldDB" id="A0AAQ0WI70"/>
<dbReference type="Proteomes" id="UP000268239">
    <property type="component" value="Unassembled WGS sequence"/>
</dbReference>
<dbReference type="InterPro" id="IPR025560">
    <property type="entry name" value="Imm22"/>
</dbReference>
<dbReference type="Pfam" id="PF14112">
    <property type="entry name" value="DUF4284"/>
    <property type="match status" value="1"/>
</dbReference>
<protein>
    <submittedName>
        <fullName evidence="1">Uncharacterized protein</fullName>
    </submittedName>
</protein>
<comment type="caution">
    <text evidence="1">The sequence shown here is derived from an EMBL/GenBank/DDBJ whole genome shotgun (WGS) entry which is preliminary data.</text>
</comment>
<gene>
    <name evidence="1" type="ORF">EJ062_20385</name>
</gene>
<proteinExistence type="predicted"/>
<evidence type="ECO:0000313" key="2">
    <source>
        <dbReference type="Proteomes" id="UP000268239"/>
    </source>
</evidence>